<proteinExistence type="predicted"/>
<keyword evidence="3" id="KW-1185">Reference proteome</keyword>
<protein>
    <recommendedName>
        <fullName evidence="1">Integron Cassette Protein Hfx-Cass5 domain-containing protein</fullName>
    </recommendedName>
</protein>
<dbReference type="Proteomes" id="UP000182427">
    <property type="component" value="Chromosome I"/>
</dbReference>
<dbReference type="AlphaFoldDB" id="A0A1G7F744"/>
<sequence length="110" mass="12659">MVQHIPNTTVDRIEAIGIDANGSLWVKPATKTFPMMYREGMEVHWDASRQCLYSPLPREWSYLQWFCQINRAAAEQGVALVVDSQTQWNNLDQHLRDEIVRTVNKADLSG</sequence>
<name>A0A1G7F744_9BACT</name>
<dbReference type="Pfam" id="PF18287">
    <property type="entry name" value="Hfx_Cass5"/>
    <property type="match status" value="1"/>
</dbReference>
<organism evidence="2 3">
    <name type="scientific">Terriglobus roseus</name>
    <dbReference type="NCBI Taxonomy" id="392734"/>
    <lineage>
        <taxon>Bacteria</taxon>
        <taxon>Pseudomonadati</taxon>
        <taxon>Acidobacteriota</taxon>
        <taxon>Terriglobia</taxon>
        <taxon>Terriglobales</taxon>
        <taxon>Acidobacteriaceae</taxon>
        <taxon>Terriglobus</taxon>
    </lineage>
</organism>
<dbReference type="InterPro" id="IPR041376">
    <property type="entry name" value="Hfx_Cass5"/>
</dbReference>
<accession>A0A1G7F744</accession>
<feature type="domain" description="Integron Cassette Protein Hfx-Cass5" evidence="1">
    <location>
        <begin position="11"/>
        <end position="83"/>
    </location>
</feature>
<evidence type="ECO:0000313" key="2">
    <source>
        <dbReference type="EMBL" id="SDE71646.1"/>
    </source>
</evidence>
<gene>
    <name evidence="2" type="ORF">SAMN05444167_0237</name>
</gene>
<dbReference type="Gene3D" id="2.20.20.40">
    <property type="entry name" value="Integron cassette protein"/>
    <property type="match status" value="1"/>
</dbReference>
<dbReference type="EMBL" id="LT629690">
    <property type="protein sequence ID" value="SDE71646.1"/>
    <property type="molecule type" value="Genomic_DNA"/>
</dbReference>
<evidence type="ECO:0000313" key="3">
    <source>
        <dbReference type="Proteomes" id="UP000182427"/>
    </source>
</evidence>
<reference evidence="2 3" key="1">
    <citation type="submission" date="2016-10" db="EMBL/GenBank/DDBJ databases">
        <authorList>
            <person name="de Groot N.N."/>
        </authorList>
    </citation>
    <scope>NUCLEOTIDE SEQUENCE [LARGE SCALE GENOMIC DNA]</scope>
    <source>
        <strain evidence="2 3">GAS232</strain>
    </source>
</reference>
<evidence type="ECO:0000259" key="1">
    <source>
        <dbReference type="Pfam" id="PF18287"/>
    </source>
</evidence>
<dbReference type="Gene3D" id="1.20.5.1210">
    <property type="entry name" value="Integron cassette protein helical domain"/>
    <property type="match status" value="1"/>
</dbReference>